<evidence type="ECO:0000259" key="3">
    <source>
        <dbReference type="PROSITE" id="PS51462"/>
    </source>
</evidence>
<dbReference type="EMBL" id="JACCBJ010000001">
    <property type="protein sequence ID" value="NYD73570.1"/>
    <property type="molecule type" value="Genomic_DNA"/>
</dbReference>
<dbReference type="AlphaFoldDB" id="A0A852SYN7"/>
<dbReference type="Gene3D" id="3.90.79.10">
    <property type="entry name" value="Nucleoside Triphosphate Pyrophosphohydrolase"/>
    <property type="match status" value="1"/>
</dbReference>
<dbReference type="Pfam" id="PF00293">
    <property type="entry name" value="NUDIX"/>
    <property type="match status" value="1"/>
</dbReference>
<feature type="domain" description="Nudix hydrolase" evidence="3">
    <location>
        <begin position="4"/>
        <end position="137"/>
    </location>
</feature>
<comment type="caution">
    <text evidence="4">The sequence shown here is derived from an EMBL/GenBank/DDBJ whole genome shotgun (WGS) entry which is preliminary data.</text>
</comment>
<dbReference type="PROSITE" id="PS51462">
    <property type="entry name" value="NUDIX"/>
    <property type="match status" value="1"/>
</dbReference>
<dbReference type="GO" id="GO:0016787">
    <property type="term" value="F:hydrolase activity"/>
    <property type="evidence" value="ECO:0007669"/>
    <property type="project" value="UniProtKB-KW"/>
</dbReference>
<organism evidence="4 5">
    <name type="scientific">Leifsonia soli</name>
    <dbReference type="NCBI Taxonomy" id="582665"/>
    <lineage>
        <taxon>Bacteria</taxon>
        <taxon>Bacillati</taxon>
        <taxon>Actinomycetota</taxon>
        <taxon>Actinomycetes</taxon>
        <taxon>Micrococcales</taxon>
        <taxon>Microbacteriaceae</taxon>
        <taxon>Leifsonia</taxon>
    </lineage>
</organism>
<evidence type="ECO:0000313" key="5">
    <source>
        <dbReference type="Proteomes" id="UP000589620"/>
    </source>
</evidence>
<protein>
    <submittedName>
        <fullName evidence="4">8-oxo-dGTP pyrophosphatase MutT (NUDIX family)</fullName>
    </submittedName>
</protein>
<evidence type="ECO:0000256" key="1">
    <source>
        <dbReference type="ARBA" id="ARBA00005582"/>
    </source>
</evidence>
<dbReference type="PROSITE" id="PS00893">
    <property type="entry name" value="NUDIX_BOX"/>
    <property type="match status" value="1"/>
</dbReference>
<dbReference type="PANTHER" id="PTHR43736:SF1">
    <property type="entry name" value="DIHYDRONEOPTERIN TRIPHOSPHATE DIPHOSPHATASE"/>
    <property type="match status" value="1"/>
</dbReference>
<dbReference type="InterPro" id="IPR015797">
    <property type="entry name" value="NUDIX_hydrolase-like_dom_sf"/>
</dbReference>
<accession>A0A852SYN7</accession>
<reference evidence="4 5" key="1">
    <citation type="submission" date="2020-07" db="EMBL/GenBank/DDBJ databases">
        <title>Sequencing the genomes of 1000 actinobacteria strains.</title>
        <authorList>
            <person name="Klenk H.-P."/>
        </authorList>
    </citation>
    <scope>NUCLEOTIDE SEQUENCE [LARGE SCALE GENOMIC DNA]</scope>
    <source>
        <strain evidence="4 5">DSM 23871</strain>
    </source>
</reference>
<name>A0A852SYN7_9MICO</name>
<keyword evidence="5" id="KW-1185">Reference proteome</keyword>
<dbReference type="RefSeq" id="WP_179455182.1">
    <property type="nucleotide sequence ID" value="NZ_BAAAPX010000001.1"/>
</dbReference>
<gene>
    <name evidence="4" type="ORF">BJ963_001089</name>
</gene>
<dbReference type="InterPro" id="IPR000086">
    <property type="entry name" value="NUDIX_hydrolase_dom"/>
</dbReference>
<evidence type="ECO:0000313" key="4">
    <source>
        <dbReference type="EMBL" id="NYD73570.1"/>
    </source>
</evidence>
<sequence length="143" mass="15475">MRPTYPAAVYLCLFDADRILLQRRAGTGYRDGELSLPAGHIEPGESATAAVLREAREEIGIAFARGDVRLALVQHGRADGDAYIDFFFTAALPPGAAPAIGEPEKASELVWAPVRALPDDVIPVIRHGIDALVRGESYTEYGW</sequence>
<dbReference type="Proteomes" id="UP000589620">
    <property type="component" value="Unassembled WGS sequence"/>
</dbReference>
<evidence type="ECO:0000256" key="2">
    <source>
        <dbReference type="ARBA" id="ARBA00022801"/>
    </source>
</evidence>
<dbReference type="InterPro" id="IPR020084">
    <property type="entry name" value="NUDIX_hydrolase_CS"/>
</dbReference>
<proteinExistence type="inferred from homology"/>
<comment type="similarity">
    <text evidence="1">Belongs to the Nudix hydrolase family.</text>
</comment>
<keyword evidence="2" id="KW-0378">Hydrolase</keyword>
<dbReference type="PANTHER" id="PTHR43736">
    <property type="entry name" value="ADP-RIBOSE PYROPHOSPHATASE"/>
    <property type="match status" value="1"/>
</dbReference>
<dbReference type="SUPFAM" id="SSF55811">
    <property type="entry name" value="Nudix"/>
    <property type="match status" value="1"/>
</dbReference>